<sequence>MTKMGIIFTLHMLMILTFCHPVKNSLTPTFTLPKAYWVVVPVEPSQEVGSIILKVAGIHPENLVTLDGGGGDFKINGPVKDNFHLVLQQKLKPGRDYKLIITASGPRGKGSLKLRLFLMNDNVQKEVEEKEPEIKSIGDENSDSSESEAGRAMKEKQDKEERKKMEEEDKRKKSDEEKIEKDVDFDKEDSEKEYEPAEENHFTSIIVGLCVPFGLLLLVGFLVVTWKKLKSNSNEDDKSETGETGLPLYPVLGGFRCSPQVGNEAEFEGSGASVSETTKAEMAEM</sequence>
<organism evidence="4 5">
    <name type="scientific">Artemia franciscana</name>
    <name type="common">Brine shrimp</name>
    <name type="synonym">Artemia sanfranciscana</name>
    <dbReference type="NCBI Taxonomy" id="6661"/>
    <lineage>
        <taxon>Eukaryota</taxon>
        <taxon>Metazoa</taxon>
        <taxon>Ecdysozoa</taxon>
        <taxon>Arthropoda</taxon>
        <taxon>Crustacea</taxon>
        <taxon>Branchiopoda</taxon>
        <taxon>Anostraca</taxon>
        <taxon>Artemiidae</taxon>
        <taxon>Artemia</taxon>
    </lineage>
</organism>
<evidence type="ECO:0000313" key="5">
    <source>
        <dbReference type="Proteomes" id="UP001187531"/>
    </source>
</evidence>
<evidence type="ECO:0000256" key="3">
    <source>
        <dbReference type="SAM" id="SignalP"/>
    </source>
</evidence>
<comment type="caution">
    <text evidence="4">The sequence shown here is derived from an EMBL/GenBank/DDBJ whole genome shotgun (WGS) entry which is preliminary data.</text>
</comment>
<dbReference type="EMBL" id="JAVRJZ010000017">
    <property type="protein sequence ID" value="KAK2710248.1"/>
    <property type="molecule type" value="Genomic_DNA"/>
</dbReference>
<accession>A0AA88KWR8</accession>
<dbReference type="Proteomes" id="UP001187531">
    <property type="component" value="Unassembled WGS sequence"/>
</dbReference>
<keyword evidence="5" id="KW-1185">Reference proteome</keyword>
<keyword evidence="2" id="KW-1133">Transmembrane helix</keyword>
<feature type="chain" id="PRO_5041672114" evidence="3">
    <location>
        <begin position="20"/>
        <end position="285"/>
    </location>
</feature>
<reference evidence="4" key="1">
    <citation type="submission" date="2023-07" db="EMBL/GenBank/DDBJ databases">
        <title>Chromosome-level genome assembly of Artemia franciscana.</title>
        <authorList>
            <person name="Jo E."/>
        </authorList>
    </citation>
    <scope>NUCLEOTIDE SEQUENCE</scope>
    <source>
        <tissue evidence="4">Whole body</tissue>
    </source>
</reference>
<feature type="compositionally biased region" description="Basic and acidic residues" evidence="1">
    <location>
        <begin position="148"/>
        <end position="198"/>
    </location>
</feature>
<dbReference type="AlphaFoldDB" id="A0AA88KWR8"/>
<feature type="compositionally biased region" description="Basic and acidic residues" evidence="1">
    <location>
        <begin position="127"/>
        <end position="138"/>
    </location>
</feature>
<evidence type="ECO:0000256" key="1">
    <source>
        <dbReference type="SAM" id="MobiDB-lite"/>
    </source>
</evidence>
<name>A0AA88KWR8_ARTSF</name>
<feature type="region of interest" description="Disordered" evidence="1">
    <location>
        <begin position="127"/>
        <end position="198"/>
    </location>
</feature>
<feature type="region of interest" description="Disordered" evidence="1">
    <location>
        <begin position="263"/>
        <end position="285"/>
    </location>
</feature>
<keyword evidence="3" id="KW-0732">Signal</keyword>
<proteinExistence type="predicted"/>
<evidence type="ECO:0000256" key="2">
    <source>
        <dbReference type="SAM" id="Phobius"/>
    </source>
</evidence>
<gene>
    <name evidence="4" type="ORF">QYM36_013785</name>
</gene>
<feature type="signal peptide" evidence="3">
    <location>
        <begin position="1"/>
        <end position="19"/>
    </location>
</feature>
<evidence type="ECO:0000313" key="4">
    <source>
        <dbReference type="EMBL" id="KAK2710248.1"/>
    </source>
</evidence>
<protein>
    <submittedName>
        <fullName evidence="4">Uncharacterized protein</fullName>
    </submittedName>
</protein>
<feature type="transmembrane region" description="Helical" evidence="2">
    <location>
        <begin position="202"/>
        <end position="224"/>
    </location>
</feature>
<keyword evidence="2" id="KW-0812">Transmembrane</keyword>
<keyword evidence="2" id="KW-0472">Membrane</keyword>